<evidence type="ECO:0000313" key="5">
    <source>
        <dbReference type="Proteomes" id="UP001439008"/>
    </source>
</evidence>
<keyword evidence="5" id="KW-1185">Reference proteome</keyword>
<keyword evidence="2" id="KW-0175">Coiled coil</keyword>
<dbReference type="Proteomes" id="UP001439008">
    <property type="component" value="Unassembled WGS sequence"/>
</dbReference>
<organism evidence="4 5">
    <name type="scientific">Bonamia ostreae</name>
    <dbReference type="NCBI Taxonomy" id="126728"/>
    <lineage>
        <taxon>Eukaryota</taxon>
        <taxon>Sar</taxon>
        <taxon>Rhizaria</taxon>
        <taxon>Endomyxa</taxon>
        <taxon>Ascetosporea</taxon>
        <taxon>Haplosporida</taxon>
        <taxon>Bonamia</taxon>
    </lineage>
</organism>
<evidence type="ECO:0000256" key="1">
    <source>
        <dbReference type="ARBA" id="ARBA00006190"/>
    </source>
</evidence>
<evidence type="ECO:0000256" key="2">
    <source>
        <dbReference type="ARBA" id="ARBA00023054"/>
    </source>
</evidence>
<dbReference type="Gene3D" id="6.10.140.1230">
    <property type="match status" value="1"/>
</dbReference>
<proteinExistence type="inferred from homology"/>
<evidence type="ECO:0008006" key="6">
    <source>
        <dbReference type="Google" id="ProtNLM"/>
    </source>
</evidence>
<protein>
    <recommendedName>
        <fullName evidence="6">Charged multivesicular body protein 5</fullName>
    </recommendedName>
</protein>
<evidence type="ECO:0000313" key="4">
    <source>
        <dbReference type="EMBL" id="MES1921933.1"/>
    </source>
</evidence>
<comment type="caution">
    <text evidence="4">The sequence shown here is derived from an EMBL/GenBank/DDBJ whole genome shotgun (WGS) entry which is preliminary data.</text>
</comment>
<dbReference type="InterPro" id="IPR005024">
    <property type="entry name" value="Snf7_fam"/>
</dbReference>
<dbReference type="PANTHER" id="PTHR22761">
    <property type="entry name" value="CHARGED MULTIVESICULAR BODY PROTEIN"/>
    <property type="match status" value="1"/>
</dbReference>
<accession>A0ABV2AQI3</accession>
<evidence type="ECO:0000256" key="3">
    <source>
        <dbReference type="SAM" id="MobiDB-lite"/>
    </source>
</evidence>
<dbReference type="PANTHER" id="PTHR22761:SF12">
    <property type="entry name" value="CHARGED MULTIVESICULAR BODY PROTEIN 5"/>
    <property type="match status" value="1"/>
</dbReference>
<reference evidence="4 5" key="1">
    <citation type="journal article" date="2024" name="BMC Biol.">
        <title>Comparative genomics of Ascetosporea gives new insight into the evolutionary basis for animal parasitism in Rhizaria.</title>
        <authorList>
            <person name="Hiltunen Thoren M."/>
            <person name="Onut-Brannstrom I."/>
            <person name="Alfjorden A."/>
            <person name="Peckova H."/>
            <person name="Swords F."/>
            <person name="Hooper C."/>
            <person name="Holzer A.S."/>
            <person name="Bass D."/>
            <person name="Burki F."/>
        </authorList>
    </citation>
    <scope>NUCLEOTIDE SEQUENCE [LARGE SCALE GENOMIC DNA]</scope>
    <source>
        <strain evidence="4">20-A016</strain>
    </source>
</reference>
<comment type="similarity">
    <text evidence="1">Belongs to the SNF7 family.</text>
</comment>
<name>A0ABV2AQI3_9EUKA</name>
<dbReference type="Pfam" id="PF03357">
    <property type="entry name" value="Snf7"/>
    <property type="match status" value="1"/>
</dbReference>
<feature type="region of interest" description="Disordered" evidence="3">
    <location>
        <begin position="1"/>
        <end position="25"/>
    </location>
</feature>
<dbReference type="EMBL" id="JBDODL010001955">
    <property type="protein sequence ID" value="MES1921933.1"/>
    <property type="molecule type" value="Genomic_DNA"/>
</dbReference>
<sequence length="165" mass="19098">MNFLGKFRGNKEPKPTLDSSANNLSERDNALFEKIRKLDAEISRYKTQLNNTNTASGKRAIKSRVMRLLKQREVYRKQRDMVLGQQGNIDSVKFTQDSMKDNIELVKAMKTAKKQMSKQVKKLDVDDVADLFDDMADIYIENEEVQNIMSQDCLNSINIFIKTIR</sequence>
<gene>
    <name evidence="4" type="ORF">MHBO_003458</name>
</gene>